<dbReference type="Pfam" id="PF02627">
    <property type="entry name" value="CMD"/>
    <property type="match status" value="2"/>
</dbReference>
<feature type="domain" description="Carboxymuconolactone decarboxylase-like" evidence="2">
    <location>
        <begin position="197"/>
        <end position="272"/>
    </location>
</feature>
<dbReference type="InterPro" id="IPR003779">
    <property type="entry name" value="CMD-like"/>
</dbReference>
<gene>
    <name evidence="3" type="ORF">NWE73_01925</name>
</gene>
<protein>
    <submittedName>
        <fullName evidence="3">Carboxymuconolactone decarboxylase family protein</fullName>
    </submittedName>
</protein>
<accession>A0ABT6DJ46</accession>
<feature type="chain" id="PRO_5047373431" evidence="1">
    <location>
        <begin position="22"/>
        <end position="306"/>
    </location>
</feature>
<evidence type="ECO:0000313" key="4">
    <source>
        <dbReference type="Proteomes" id="UP001152321"/>
    </source>
</evidence>
<dbReference type="NCBIfam" id="TIGR00778">
    <property type="entry name" value="ahpD_dom"/>
    <property type="match status" value="1"/>
</dbReference>
<comment type="caution">
    <text evidence="3">The sequence shown here is derived from an EMBL/GenBank/DDBJ whole genome shotgun (WGS) entry which is preliminary data.</text>
</comment>
<proteinExistence type="predicted"/>
<name>A0ABT6DJ46_9BACT</name>
<dbReference type="Proteomes" id="UP001152321">
    <property type="component" value="Unassembled WGS sequence"/>
</dbReference>
<dbReference type="PANTHER" id="PTHR33930">
    <property type="entry name" value="ALKYL HYDROPEROXIDE REDUCTASE AHPD"/>
    <property type="match status" value="1"/>
</dbReference>
<dbReference type="RefSeq" id="WP_277576580.1">
    <property type="nucleotide sequence ID" value="NZ_JANRMI010000001.1"/>
</dbReference>
<dbReference type="Gene3D" id="1.20.1290.10">
    <property type="entry name" value="AhpD-like"/>
    <property type="match status" value="2"/>
</dbReference>
<organism evidence="3 4">
    <name type="scientific">Bdellovibrio svalbardensis</name>
    <dbReference type="NCBI Taxonomy" id="2972972"/>
    <lineage>
        <taxon>Bacteria</taxon>
        <taxon>Pseudomonadati</taxon>
        <taxon>Bdellovibrionota</taxon>
        <taxon>Bdellovibrionia</taxon>
        <taxon>Bdellovibrionales</taxon>
        <taxon>Pseudobdellovibrionaceae</taxon>
        <taxon>Bdellovibrio</taxon>
    </lineage>
</organism>
<evidence type="ECO:0000256" key="1">
    <source>
        <dbReference type="SAM" id="SignalP"/>
    </source>
</evidence>
<sequence length="306" mass="34525">MKSLLMILVLALSLSPRESQAAQDFVMVGADQAYYEIRETFGFVPTFLKQFPAEAISGAWQEMRDLELSPTTSLNQKTKELIGLAVASQIPCQYCVYFHKRAAKFSGATEKEMNYAIAVAASTRKWSTYFYGAQISMESFKSDIGKMIHFMKNKSVSGIPESSGIVAYDAPEAMTDMRKAFGFTPDFIKFYSSRGLAGAWNEMKTLEMNTQAPLQNKVLDLISLAVSSQIPCQYCIYSDTEFAKFDGANKDEIQESVAMAGIVRHWSTFLNGMQQPQKAFEKEVDQIFKNLEMKRDSLNNKRITYR</sequence>
<evidence type="ECO:0000259" key="2">
    <source>
        <dbReference type="Pfam" id="PF02627"/>
    </source>
</evidence>
<evidence type="ECO:0000313" key="3">
    <source>
        <dbReference type="EMBL" id="MDG0815103.1"/>
    </source>
</evidence>
<keyword evidence="1" id="KW-0732">Signal</keyword>
<dbReference type="SUPFAM" id="SSF69118">
    <property type="entry name" value="AhpD-like"/>
    <property type="match status" value="2"/>
</dbReference>
<dbReference type="InterPro" id="IPR029032">
    <property type="entry name" value="AhpD-like"/>
</dbReference>
<keyword evidence="4" id="KW-1185">Reference proteome</keyword>
<feature type="domain" description="Carboxymuconolactone decarboxylase-like" evidence="2">
    <location>
        <begin position="59"/>
        <end position="128"/>
    </location>
</feature>
<dbReference type="EMBL" id="JANRMI010000001">
    <property type="protein sequence ID" value="MDG0815103.1"/>
    <property type="molecule type" value="Genomic_DNA"/>
</dbReference>
<dbReference type="PANTHER" id="PTHR33930:SF2">
    <property type="entry name" value="BLR3452 PROTEIN"/>
    <property type="match status" value="1"/>
</dbReference>
<dbReference type="InterPro" id="IPR004675">
    <property type="entry name" value="AhpD_core"/>
</dbReference>
<feature type="signal peptide" evidence="1">
    <location>
        <begin position="1"/>
        <end position="21"/>
    </location>
</feature>
<reference evidence="3" key="1">
    <citation type="submission" date="2022-08" db="EMBL/GenBank/DDBJ databases">
        <title>Novel Bdellovibrio Species Isolated from Svalbard: Designation Bdellovibrio svalbardensis.</title>
        <authorList>
            <person name="Mitchell R.J."/>
            <person name="Choi S.Y."/>
        </authorList>
    </citation>
    <scope>NUCLEOTIDE SEQUENCE</scope>
    <source>
        <strain evidence="3">PAP01</strain>
    </source>
</reference>